<gene>
    <name evidence="2" type="ORF">SPHA_5266</name>
</gene>
<keyword evidence="1" id="KW-0812">Transmembrane</keyword>
<dbReference type="AlphaFoldDB" id="A0A812AUG5"/>
<evidence type="ECO:0000313" key="3">
    <source>
        <dbReference type="Proteomes" id="UP000597762"/>
    </source>
</evidence>
<comment type="caution">
    <text evidence="2">The sequence shown here is derived from an EMBL/GenBank/DDBJ whole genome shotgun (WGS) entry which is preliminary data.</text>
</comment>
<keyword evidence="3" id="KW-1185">Reference proteome</keyword>
<keyword evidence="1" id="KW-0472">Membrane</keyword>
<organism evidence="2 3">
    <name type="scientific">Acanthosepion pharaonis</name>
    <name type="common">Pharaoh cuttlefish</name>
    <name type="synonym">Sepia pharaonis</name>
    <dbReference type="NCBI Taxonomy" id="158019"/>
    <lineage>
        <taxon>Eukaryota</taxon>
        <taxon>Metazoa</taxon>
        <taxon>Spiralia</taxon>
        <taxon>Lophotrochozoa</taxon>
        <taxon>Mollusca</taxon>
        <taxon>Cephalopoda</taxon>
        <taxon>Coleoidea</taxon>
        <taxon>Decapodiformes</taxon>
        <taxon>Sepiida</taxon>
        <taxon>Sepiina</taxon>
        <taxon>Sepiidae</taxon>
        <taxon>Acanthosepion</taxon>
    </lineage>
</organism>
<sequence>MSPFFLLNSFTPEVQYSIYVHVYAFKHLRFPLKPLSLSLSLSIYLSIYNSLSFSFSSFSPSLSLSLSLSLSPTLPISFINPSHLISISSFFRSFALSFFFLLSNLLCSFYSFFSFFIYTPTNSSLHLPLLLVYFCFLALFSFTTFHPVSFSLGAYRNDMGCKLVSQNERSLPQRVQFSRVTGYHEPIQH</sequence>
<feature type="transmembrane region" description="Helical" evidence="1">
    <location>
        <begin position="94"/>
        <end position="118"/>
    </location>
</feature>
<feature type="transmembrane region" description="Helical" evidence="1">
    <location>
        <begin position="130"/>
        <end position="155"/>
    </location>
</feature>
<name>A0A812AUG5_ACAPH</name>
<keyword evidence="1" id="KW-1133">Transmembrane helix</keyword>
<evidence type="ECO:0000256" key="1">
    <source>
        <dbReference type="SAM" id="Phobius"/>
    </source>
</evidence>
<proteinExistence type="predicted"/>
<accession>A0A812AUG5</accession>
<evidence type="ECO:0000313" key="2">
    <source>
        <dbReference type="EMBL" id="CAE1157531.1"/>
    </source>
</evidence>
<dbReference type="EMBL" id="CAHIKZ030000175">
    <property type="protein sequence ID" value="CAE1157531.1"/>
    <property type="molecule type" value="Genomic_DNA"/>
</dbReference>
<dbReference type="Proteomes" id="UP000597762">
    <property type="component" value="Unassembled WGS sequence"/>
</dbReference>
<reference evidence="2" key="1">
    <citation type="submission" date="2021-01" db="EMBL/GenBank/DDBJ databases">
        <authorList>
            <person name="Li R."/>
            <person name="Bekaert M."/>
        </authorList>
    </citation>
    <scope>NUCLEOTIDE SEQUENCE</scope>
    <source>
        <strain evidence="2">Farmed</strain>
    </source>
</reference>
<protein>
    <submittedName>
        <fullName evidence="2">Uncharacterized protein</fullName>
    </submittedName>
</protein>